<reference evidence="2" key="1">
    <citation type="submission" date="2014-12" db="EMBL/GenBank/DDBJ databases">
        <title>The draft genome of the Tatumella morbirosei type strain, LMG23360T isolated from pineapple rot.</title>
        <authorList>
            <person name="Smits T.H."/>
            <person name="Palmer M."/>
            <person name="Venter S.N."/>
            <person name="Duffy B."/>
            <person name="Steenkamp E.T."/>
            <person name="Chan W.Y."/>
            <person name="Coutinho T.A."/>
            <person name="Coetzee M.P."/>
            <person name="De Maayer P."/>
        </authorList>
    </citation>
    <scope>NUCLEOTIDE SEQUENCE [LARGE SCALE GENOMIC DNA]</scope>
    <source>
        <strain evidence="2">LMG 23360</strain>
    </source>
</reference>
<evidence type="ECO:0000256" key="1">
    <source>
        <dbReference type="SAM" id="MobiDB-lite"/>
    </source>
</evidence>
<dbReference type="Proteomes" id="UP000029577">
    <property type="component" value="Unassembled WGS sequence"/>
</dbReference>
<dbReference type="AlphaFoldDB" id="A0A095TEG5"/>
<name>A0A095TEG5_9GAMM</name>
<protein>
    <submittedName>
        <fullName evidence="2">Uncharacterized protein</fullName>
    </submittedName>
</protein>
<feature type="compositionally biased region" description="Basic and acidic residues" evidence="1">
    <location>
        <begin position="18"/>
        <end position="33"/>
    </location>
</feature>
<feature type="region of interest" description="Disordered" evidence="1">
    <location>
        <begin position="1"/>
        <end position="33"/>
    </location>
</feature>
<organism evidence="2 3">
    <name type="scientific">Tatumella morbirosei</name>
    <dbReference type="NCBI Taxonomy" id="642227"/>
    <lineage>
        <taxon>Bacteria</taxon>
        <taxon>Pseudomonadati</taxon>
        <taxon>Pseudomonadota</taxon>
        <taxon>Gammaproteobacteria</taxon>
        <taxon>Enterobacterales</taxon>
        <taxon>Erwiniaceae</taxon>
        <taxon>Tatumella</taxon>
    </lineage>
</organism>
<sequence>MSKAGSLVLSPPHMPEAYGKRTEGEGQNHRHPDPAAAQFWRYETPATLTGSSGCLYRSGPEKAKNYWRKRVQCSTLLHFAMA</sequence>
<proteinExistence type="predicted"/>
<dbReference type="EMBL" id="JPKR02000004">
    <property type="protein sequence ID" value="KGD74929.1"/>
    <property type="molecule type" value="Genomic_DNA"/>
</dbReference>
<evidence type="ECO:0000313" key="2">
    <source>
        <dbReference type="EMBL" id="KGD74929.1"/>
    </source>
</evidence>
<keyword evidence="3" id="KW-1185">Reference proteome</keyword>
<evidence type="ECO:0000313" key="3">
    <source>
        <dbReference type="Proteomes" id="UP000029577"/>
    </source>
</evidence>
<accession>A0A095TEG5</accession>
<comment type="caution">
    <text evidence="2">The sequence shown here is derived from an EMBL/GenBank/DDBJ whole genome shotgun (WGS) entry which is preliminary data.</text>
</comment>
<gene>
    <name evidence="2" type="ORF">HA49_06490</name>
</gene>